<organism evidence="6 7">
    <name type="scientific">Edwardsiella ictaluri</name>
    <dbReference type="NCBI Taxonomy" id="67780"/>
    <lineage>
        <taxon>Bacteria</taxon>
        <taxon>Pseudomonadati</taxon>
        <taxon>Pseudomonadota</taxon>
        <taxon>Gammaproteobacteria</taxon>
        <taxon>Enterobacterales</taxon>
        <taxon>Hafniaceae</taxon>
        <taxon>Edwardsiella</taxon>
    </lineage>
</organism>
<gene>
    <name evidence="6" type="ORF">MAY91_04445</name>
</gene>
<dbReference type="InterPro" id="IPR006439">
    <property type="entry name" value="HAD-SF_hydro_IA"/>
</dbReference>
<comment type="cofactor">
    <cofactor evidence="1">
        <name>Mg(2+)</name>
        <dbReference type="ChEBI" id="CHEBI:18420"/>
    </cofactor>
</comment>
<name>A0ABY8GIR1_EDWIC</name>
<protein>
    <submittedName>
        <fullName evidence="6">HAD-IA family hydrolase</fullName>
    </submittedName>
</protein>
<dbReference type="InterPro" id="IPR041492">
    <property type="entry name" value="HAD_2"/>
</dbReference>
<dbReference type="PANTHER" id="PTHR46193">
    <property type="entry name" value="6-PHOSPHOGLUCONATE PHOSPHATASE"/>
    <property type="match status" value="1"/>
</dbReference>
<dbReference type="SUPFAM" id="SSF56784">
    <property type="entry name" value="HAD-like"/>
    <property type="match status" value="1"/>
</dbReference>
<reference evidence="6 7" key="1">
    <citation type="submission" date="2022-02" db="EMBL/GenBank/DDBJ databases">
        <title>Phenotypic, genotypic and serological characterization of Edwardsiella ictaluri from catfish and ornamental fish species.</title>
        <authorList>
            <person name="Rose D."/>
            <person name="Tekedar H.C."/>
            <person name="Waldbieser G.C."/>
            <person name="Aarattuthodi S."/>
            <person name="Griffin M.J."/>
        </authorList>
    </citation>
    <scope>NUCLEOTIDE SEQUENCE [LARGE SCALE GENOMIC DNA]</scope>
    <source>
        <strain evidence="6 7">13 TAL-140 K3</strain>
    </source>
</reference>
<evidence type="ECO:0000313" key="7">
    <source>
        <dbReference type="Proteomes" id="UP001222680"/>
    </source>
</evidence>
<keyword evidence="5" id="KW-0119">Carbohydrate metabolism</keyword>
<dbReference type="NCBIfam" id="TIGR01509">
    <property type="entry name" value="HAD-SF-IA-v3"/>
    <property type="match status" value="1"/>
</dbReference>
<evidence type="ECO:0000256" key="5">
    <source>
        <dbReference type="ARBA" id="ARBA00023277"/>
    </source>
</evidence>
<evidence type="ECO:0000256" key="3">
    <source>
        <dbReference type="ARBA" id="ARBA00022723"/>
    </source>
</evidence>
<dbReference type="InterPro" id="IPR023214">
    <property type="entry name" value="HAD_sf"/>
</dbReference>
<sequence length="213" mass="23369">MTISCVIFDIDGVIVDSEQLHFDVLKTLLPEHTNGVTAENLIGLSLEATLLEIGIGVEQHKEISTKIVSLYKTLLGSGYLRHGIRSLILKLIEKQVPFGFVSTAPRDICLANIATLGLRLDQPLISGDDTKRTKPHPDPYLAMLQCLHVSPEQTIVIEDTDLGIKAATEAGIEHVYGWPHALSVTESYSGAYKVINSLNEIDVLKAILNYNLK</sequence>
<dbReference type="Gene3D" id="3.40.50.1000">
    <property type="entry name" value="HAD superfamily/HAD-like"/>
    <property type="match status" value="1"/>
</dbReference>
<dbReference type="Pfam" id="PF13419">
    <property type="entry name" value="HAD_2"/>
    <property type="match status" value="1"/>
</dbReference>
<dbReference type="InterPro" id="IPR036412">
    <property type="entry name" value="HAD-like_sf"/>
</dbReference>
<dbReference type="InterPro" id="IPR051600">
    <property type="entry name" value="Beta-PGM-like"/>
</dbReference>
<dbReference type="SFLD" id="SFLDG01129">
    <property type="entry name" value="C1.5:_HAD__Beta-PGM__Phosphata"/>
    <property type="match status" value="1"/>
</dbReference>
<keyword evidence="3" id="KW-0479">Metal-binding</keyword>
<dbReference type="PANTHER" id="PTHR46193:SF18">
    <property type="entry name" value="HEXITOL PHOSPHATASE B"/>
    <property type="match status" value="1"/>
</dbReference>
<evidence type="ECO:0000256" key="1">
    <source>
        <dbReference type="ARBA" id="ARBA00001946"/>
    </source>
</evidence>
<evidence type="ECO:0000313" key="6">
    <source>
        <dbReference type="EMBL" id="WFN97325.1"/>
    </source>
</evidence>
<evidence type="ECO:0000256" key="2">
    <source>
        <dbReference type="ARBA" id="ARBA00006171"/>
    </source>
</evidence>
<accession>A0ABY8GIR1</accession>
<dbReference type="InterPro" id="IPR023198">
    <property type="entry name" value="PGP-like_dom2"/>
</dbReference>
<comment type="similarity">
    <text evidence="2">Belongs to the HAD-like hydrolase superfamily. CbbY/CbbZ/Gph/YieH family.</text>
</comment>
<dbReference type="SFLD" id="SFLDS00003">
    <property type="entry name" value="Haloacid_Dehalogenase"/>
    <property type="match status" value="1"/>
</dbReference>
<dbReference type="Gene3D" id="1.10.150.240">
    <property type="entry name" value="Putative phosphatase, domain 2"/>
    <property type="match status" value="1"/>
</dbReference>
<dbReference type="RefSeq" id="WP_049640360.1">
    <property type="nucleotide sequence ID" value="NZ_CP113159.1"/>
</dbReference>
<evidence type="ECO:0000256" key="4">
    <source>
        <dbReference type="ARBA" id="ARBA00022842"/>
    </source>
</evidence>
<keyword evidence="6" id="KW-0378">Hydrolase</keyword>
<keyword evidence="7" id="KW-1185">Reference proteome</keyword>
<proteinExistence type="inferred from homology"/>
<dbReference type="GO" id="GO:0016787">
    <property type="term" value="F:hydrolase activity"/>
    <property type="evidence" value="ECO:0007669"/>
    <property type="project" value="UniProtKB-KW"/>
</dbReference>
<dbReference type="EMBL" id="CP092014">
    <property type="protein sequence ID" value="WFN97325.1"/>
    <property type="molecule type" value="Genomic_DNA"/>
</dbReference>
<keyword evidence="4" id="KW-0460">Magnesium</keyword>
<dbReference type="Proteomes" id="UP001222680">
    <property type="component" value="Chromosome"/>
</dbReference>